<proteinExistence type="predicted"/>
<dbReference type="PROSITE" id="PS50977">
    <property type="entry name" value="HTH_TETR_2"/>
    <property type="match status" value="1"/>
</dbReference>
<evidence type="ECO:0000313" key="6">
    <source>
        <dbReference type="EMBL" id="TQM25700.1"/>
    </source>
</evidence>
<dbReference type="InterPro" id="IPR001647">
    <property type="entry name" value="HTH_TetR"/>
</dbReference>
<dbReference type="InterPro" id="IPR009057">
    <property type="entry name" value="Homeodomain-like_sf"/>
</dbReference>
<dbReference type="Proteomes" id="UP000316331">
    <property type="component" value="Unassembled WGS sequence"/>
</dbReference>
<feature type="domain" description="HTH tetR-type" evidence="5">
    <location>
        <begin position="19"/>
        <end position="79"/>
    </location>
</feature>
<evidence type="ECO:0000256" key="3">
    <source>
        <dbReference type="ARBA" id="ARBA00023163"/>
    </source>
</evidence>
<protein>
    <submittedName>
        <fullName evidence="6">TetR family transcriptional regulator</fullName>
    </submittedName>
</protein>
<accession>A0A543EVU0</accession>
<reference evidence="6 7" key="1">
    <citation type="submission" date="2019-06" db="EMBL/GenBank/DDBJ databases">
        <title>Sequencing the genomes of 1000 actinobacteria strains.</title>
        <authorList>
            <person name="Klenk H.-P."/>
        </authorList>
    </citation>
    <scope>NUCLEOTIDE SEQUENCE [LARGE SCALE GENOMIC DNA]</scope>
    <source>
        <strain evidence="6 7">DSM 103495</strain>
    </source>
</reference>
<dbReference type="RefSeq" id="WP_221639430.1">
    <property type="nucleotide sequence ID" value="NZ_VFPG01000002.1"/>
</dbReference>
<keyword evidence="1" id="KW-0805">Transcription regulation</keyword>
<comment type="caution">
    <text evidence="6">The sequence shown here is derived from an EMBL/GenBank/DDBJ whole genome shotgun (WGS) entry which is preliminary data.</text>
</comment>
<dbReference type="GO" id="GO:0000976">
    <property type="term" value="F:transcription cis-regulatory region binding"/>
    <property type="evidence" value="ECO:0007669"/>
    <property type="project" value="TreeGrafter"/>
</dbReference>
<dbReference type="GO" id="GO:0003700">
    <property type="term" value="F:DNA-binding transcription factor activity"/>
    <property type="evidence" value="ECO:0007669"/>
    <property type="project" value="TreeGrafter"/>
</dbReference>
<organism evidence="6 7">
    <name type="scientific">Nocardia bhagyanarayanae</name>
    <dbReference type="NCBI Taxonomy" id="1215925"/>
    <lineage>
        <taxon>Bacteria</taxon>
        <taxon>Bacillati</taxon>
        <taxon>Actinomycetota</taxon>
        <taxon>Actinomycetes</taxon>
        <taxon>Mycobacteriales</taxon>
        <taxon>Nocardiaceae</taxon>
        <taxon>Nocardia</taxon>
    </lineage>
</organism>
<dbReference type="Pfam" id="PF00440">
    <property type="entry name" value="TetR_N"/>
    <property type="match status" value="1"/>
</dbReference>
<dbReference type="PANTHER" id="PTHR30055:SF234">
    <property type="entry name" value="HTH-TYPE TRANSCRIPTIONAL REGULATOR BETI"/>
    <property type="match status" value="1"/>
</dbReference>
<evidence type="ECO:0000313" key="7">
    <source>
        <dbReference type="Proteomes" id="UP000316331"/>
    </source>
</evidence>
<evidence type="ECO:0000256" key="2">
    <source>
        <dbReference type="ARBA" id="ARBA00023125"/>
    </source>
</evidence>
<gene>
    <name evidence="6" type="ORF">FB390_5858</name>
</gene>
<dbReference type="Gene3D" id="1.10.357.10">
    <property type="entry name" value="Tetracycline Repressor, domain 2"/>
    <property type="match status" value="1"/>
</dbReference>
<dbReference type="EMBL" id="VFPG01000002">
    <property type="protein sequence ID" value="TQM25700.1"/>
    <property type="molecule type" value="Genomic_DNA"/>
</dbReference>
<dbReference type="Pfam" id="PF17925">
    <property type="entry name" value="TetR_C_20"/>
    <property type="match status" value="1"/>
</dbReference>
<evidence type="ECO:0000256" key="1">
    <source>
        <dbReference type="ARBA" id="ARBA00023015"/>
    </source>
</evidence>
<evidence type="ECO:0000259" key="5">
    <source>
        <dbReference type="PROSITE" id="PS50977"/>
    </source>
</evidence>
<name>A0A543EVU0_9NOCA</name>
<dbReference type="SUPFAM" id="SSF46689">
    <property type="entry name" value="Homeodomain-like"/>
    <property type="match status" value="1"/>
</dbReference>
<dbReference type="AlphaFoldDB" id="A0A543EVU0"/>
<keyword evidence="7" id="KW-1185">Reference proteome</keyword>
<keyword evidence="2 4" id="KW-0238">DNA-binding</keyword>
<keyword evidence="3" id="KW-0804">Transcription</keyword>
<evidence type="ECO:0000256" key="4">
    <source>
        <dbReference type="PROSITE-ProRule" id="PRU00335"/>
    </source>
</evidence>
<dbReference type="PANTHER" id="PTHR30055">
    <property type="entry name" value="HTH-TYPE TRANSCRIPTIONAL REGULATOR RUTR"/>
    <property type="match status" value="1"/>
</dbReference>
<feature type="DNA-binding region" description="H-T-H motif" evidence="4">
    <location>
        <begin position="42"/>
        <end position="61"/>
    </location>
</feature>
<dbReference type="InterPro" id="IPR041642">
    <property type="entry name" value="KstR_C"/>
</dbReference>
<dbReference type="PRINTS" id="PR00455">
    <property type="entry name" value="HTHTETR"/>
</dbReference>
<dbReference type="InterPro" id="IPR050109">
    <property type="entry name" value="HTH-type_TetR-like_transc_reg"/>
</dbReference>
<sequence length="199" mass="21944">MARIAEVRPPAAPVSRRQVERRDRILDAAAELGATADFERVQMLDVARRAEVAVATLYRYFPSKTNLFAAVFDAHIDRFVAWNWTHSGGDPVEDLGEKLVVLSRDLLSRPRLCAAMMHAAAASYVSSPPDGGRTADPAIVRAIVGTLGERIDADPGVIRLLVYSWWGVLVSSLNQKIAPELAESDLRLATRLILARHHR</sequence>